<proteinExistence type="predicted"/>
<evidence type="ECO:0000313" key="2">
    <source>
        <dbReference type="Proteomes" id="UP000568380"/>
    </source>
</evidence>
<dbReference type="Proteomes" id="UP000568380">
    <property type="component" value="Unassembled WGS sequence"/>
</dbReference>
<dbReference type="RefSeq" id="WP_184968631.1">
    <property type="nucleotide sequence ID" value="NZ_JACHIN010000010.1"/>
</dbReference>
<sequence>MSNTHQRLNVTELRPGMRILDRDIIATSIRHCPCALPDPDLVTEVRSARKYARIAFGNCALVKVPLDRFVSVTSA</sequence>
<accession>A0A7W8A981</accession>
<keyword evidence="2" id="KW-1185">Reference proteome</keyword>
<organism evidence="1 2">
    <name type="scientific">Nonomuraea endophytica</name>
    <dbReference type="NCBI Taxonomy" id="714136"/>
    <lineage>
        <taxon>Bacteria</taxon>
        <taxon>Bacillati</taxon>
        <taxon>Actinomycetota</taxon>
        <taxon>Actinomycetes</taxon>
        <taxon>Streptosporangiales</taxon>
        <taxon>Streptosporangiaceae</taxon>
        <taxon>Nonomuraea</taxon>
    </lineage>
</organism>
<dbReference type="AlphaFoldDB" id="A0A7W8A981"/>
<dbReference type="EMBL" id="JACHIN010000010">
    <property type="protein sequence ID" value="MBB5081349.1"/>
    <property type="molecule type" value="Genomic_DNA"/>
</dbReference>
<name>A0A7W8A981_9ACTN</name>
<protein>
    <submittedName>
        <fullName evidence="1">Uncharacterized protein</fullName>
    </submittedName>
</protein>
<gene>
    <name evidence="1" type="ORF">HNR40_006844</name>
</gene>
<comment type="caution">
    <text evidence="1">The sequence shown here is derived from an EMBL/GenBank/DDBJ whole genome shotgun (WGS) entry which is preliminary data.</text>
</comment>
<reference evidence="1 2" key="1">
    <citation type="submission" date="2020-08" db="EMBL/GenBank/DDBJ databases">
        <title>Genomic Encyclopedia of Type Strains, Phase IV (KMG-IV): sequencing the most valuable type-strain genomes for metagenomic binning, comparative biology and taxonomic classification.</title>
        <authorList>
            <person name="Goeker M."/>
        </authorList>
    </citation>
    <scope>NUCLEOTIDE SEQUENCE [LARGE SCALE GENOMIC DNA]</scope>
    <source>
        <strain evidence="1 2">DSM 45385</strain>
    </source>
</reference>
<evidence type="ECO:0000313" key="1">
    <source>
        <dbReference type="EMBL" id="MBB5081349.1"/>
    </source>
</evidence>